<keyword evidence="1" id="KW-0233">DNA recombination</keyword>
<dbReference type="GO" id="GO:0006310">
    <property type="term" value="P:DNA recombination"/>
    <property type="evidence" value="ECO:0007669"/>
    <property type="project" value="UniProtKB-KW"/>
</dbReference>
<reference evidence="3" key="1">
    <citation type="submission" date="2023-03" db="EMBL/GenBank/DDBJ databases">
        <title>Massive genome expansion in bonnet fungi (Mycena s.s.) driven by repeated elements and novel gene families across ecological guilds.</title>
        <authorList>
            <consortium name="Lawrence Berkeley National Laboratory"/>
            <person name="Harder C.B."/>
            <person name="Miyauchi S."/>
            <person name="Viragh M."/>
            <person name="Kuo A."/>
            <person name="Thoen E."/>
            <person name="Andreopoulos B."/>
            <person name="Lu D."/>
            <person name="Skrede I."/>
            <person name="Drula E."/>
            <person name="Henrissat B."/>
            <person name="Morin E."/>
            <person name="Kohler A."/>
            <person name="Barry K."/>
            <person name="LaButti K."/>
            <person name="Morin E."/>
            <person name="Salamov A."/>
            <person name="Lipzen A."/>
            <person name="Mereny Z."/>
            <person name="Hegedus B."/>
            <person name="Baldrian P."/>
            <person name="Stursova M."/>
            <person name="Weitz H."/>
            <person name="Taylor A."/>
            <person name="Grigoriev I.V."/>
            <person name="Nagy L.G."/>
            <person name="Martin F."/>
            <person name="Kauserud H."/>
        </authorList>
    </citation>
    <scope>NUCLEOTIDE SEQUENCE</scope>
    <source>
        <strain evidence="3">9284</strain>
    </source>
</reference>
<dbReference type="GO" id="GO:0006281">
    <property type="term" value="P:DNA repair"/>
    <property type="evidence" value="ECO:0007669"/>
    <property type="project" value="UniProtKB-KW"/>
</dbReference>
<keyword evidence="1" id="KW-0234">DNA repair</keyword>
<proteinExistence type="inferred from homology"/>
<dbReference type="InterPro" id="IPR010285">
    <property type="entry name" value="DNA_helicase_pif1-like_DEAD"/>
</dbReference>
<accession>A0AAD7BAQ5</accession>
<dbReference type="GO" id="GO:0000723">
    <property type="term" value="P:telomere maintenance"/>
    <property type="evidence" value="ECO:0007669"/>
    <property type="project" value="InterPro"/>
</dbReference>
<feature type="domain" description="DNA helicase Pif1-like DEAD-box helicase" evidence="2">
    <location>
        <begin position="33"/>
        <end position="129"/>
    </location>
</feature>
<feature type="non-terminal residue" evidence="3">
    <location>
        <position position="1"/>
    </location>
</feature>
<dbReference type="InterPro" id="IPR051055">
    <property type="entry name" value="PIF1_helicase"/>
</dbReference>
<sequence length="140" mass="15503">LIDKHGLNDEQILAFLLLVDTIGRQTETDILLEPLRLLVTGPGGTGKSRIFEAWTEFHELIELSEQLRLTGPTGIVASDIGGSTIHSEASLCVRRNKMKASTPQASKLRESLENRFRPTRTLIVDEIYFLGASDISILSE</sequence>
<comment type="similarity">
    <text evidence="1">Belongs to the helicase family.</text>
</comment>
<dbReference type="Proteomes" id="UP001221142">
    <property type="component" value="Unassembled WGS sequence"/>
</dbReference>
<keyword evidence="1" id="KW-0067">ATP-binding</keyword>
<dbReference type="SUPFAM" id="SSF52540">
    <property type="entry name" value="P-loop containing nucleoside triphosphate hydrolases"/>
    <property type="match status" value="1"/>
</dbReference>
<protein>
    <recommendedName>
        <fullName evidence="1">ATP-dependent DNA helicase</fullName>
        <ecNumber evidence="1">5.6.2.3</ecNumber>
    </recommendedName>
</protein>
<organism evidence="3 4">
    <name type="scientific">Roridomyces roridus</name>
    <dbReference type="NCBI Taxonomy" id="1738132"/>
    <lineage>
        <taxon>Eukaryota</taxon>
        <taxon>Fungi</taxon>
        <taxon>Dikarya</taxon>
        <taxon>Basidiomycota</taxon>
        <taxon>Agaricomycotina</taxon>
        <taxon>Agaricomycetes</taxon>
        <taxon>Agaricomycetidae</taxon>
        <taxon>Agaricales</taxon>
        <taxon>Marasmiineae</taxon>
        <taxon>Mycenaceae</taxon>
        <taxon>Roridomyces</taxon>
    </lineage>
</organism>
<keyword evidence="4" id="KW-1185">Reference proteome</keyword>
<evidence type="ECO:0000313" key="4">
    <source>
        <dbReference type="Proteomes" id="UP001221142"/>
    </source>
</evidence>
<dbReference type="EC" id="5.6.2.3" evidence="1"/>
<dbReference type="GO" id="GO:0016787">
    <property type="term" value="F:hydrolase activity"/>
    <property type="evidence" value="ECO:0007669"/>
    <property type="project" value="UniProtKB-KW"/>
</dbReference>
<evidence type="ECO:0000259" key="2">
    <source>
        <dbReference type="Pfam" id="PF05970"/>
    </source>
</evidence>
<dbReference type="EMBL" id="JARKIF010000024">
    <property type="protein sequence ID" value="KAJ7615521.1"/>
    <property type="molecule type" value="Genomic_DNA"/>
</dbReference>
<keyword evidence="1" id="KW-0347">Helicase</keyword>
<keyword evidence="1" id="KW-0547">Nucleotide-binding</keyword>
<dbReference type="AlphaFoldDB" id="A0AAD7BAQ5"/>
<dbReference type="GO" id="GO:0043139">
    <property type="term" value="F:5'-3' DNA helicase activity"/>
    <property type="evidence" value="ECO:0007669"/>
    <property type="project" value="UniProtKB-EC"/>
</dbReference>
<gene>
    <name evidence="3" type="ORF">FB45DRAFT_690755</name>
</gene>
<feature type="non-terminal residue" evidence="3">
    <location>
        <position position="140"/>
    </location>
</feature>
<name>A0AAD7BAQ5_9AGAR</name>
<comment type="catalytic activity">
    <reaction evidence="1">
        <text>ATP + H2O = ADP + phosphate + H(+)</text>
        <dbReference type="Rhea" id="RHEA:13065"/>
        <dbReference type="ChEBI" id="CHEBI:15377"/>
        <dbReference type="ChEBI" id="CHEBI:15378"/>
        <dbReference type="ChEBI" id="CHEBI:30616"/>
        <dbReference type="ChEBI" id="CHEBI:43474"/>
        <dbReference type="ChEBI" id="CHEBI:456216"/>
        <dbReference type="EC" id="5.6.2.3"/>
    </reaction>
</comment>
<dbReference type="PANTHER" id="PTHR47642:SF5">
    <property type="entry name" value="ATP-DEPENDENT DNA HELICASE"/>
    <property type="match status" value="1"/>
</dbReference>
<comment type="caution">
    <text evidence="3">The sequence shown here is derived from an EMBL/GenBank/DDBJ whole genome shotgun (WGS) entry which is preliminary data.</text>
</comment>
<comment type="cofactor">
    <cofactor evidence="1">
        <name>Mg(2+)</name>
        <dbReference type="ChEBI" id="CHEBI:18420"/>
    </cofactor>
</comment>
<evidence type="ECO:0000313" key="3">
    <source>
        <dbReference type="EMBL" id="KAJ7615521.1"/>
    </source>
</evidence>
<dbReference type="InterPro" id="IPR027417">
    <property type="entry name" value="P-loop_NTPase"/>
</dbReference>
<evidence type="ECO:0000256" key="1">
    <source>
        <dbReference type="RuleBase" id="RU363044"/>
    </source>
</evidence>
<dbReference type="GO" id="GO:0005524">
    <property type="term" value="F:ATP binding"/>
    <property type="evidence" value="ECO:0007669"/>
    <property type="project" value="UniProtKB-KW"/>
</dbReference>
<dbReference type="Gene3D" id="3.40.50.300">
    <property type="entry name" value="P-loop containing nucleotide triphosphate hydrolases"/>
    <property type="match status" value="1"/>
</dbReference>
<dbReference type="Pfam" id="PF05970">
    <property type="entry name" value="PIF1"/>
    <property type="match status" value="1"/>
</dbReference>
<dbReference type="PANTHER" id="PTHR47642">
    <property type="entry name" value="ATP-DEPENDENT DNA HELICASE"/>
    <property type="match status" value="1"/>
</dbReference>
<keyword evidence="1" id="KW-0227">DNA damage</keyword>
<keyword evidence="1" id="KW-0378">Hydrolase</keyword>